<sequence length="251" mass="27390">MSSKSIHVQLRVLAGVGSVEQGNYKGSTTVSELLASHPGHDLIMDHKLMVCVPSVGTRFAVSISWDDTATDIKRKIEELAKLSAEHQVLSADGVIFEGDERLLATMSDMARPSINLEVKGASEGEESEPRLGALPDRFMIAVQAIRGDFSPPDDEPDDERQEDLIFQALTDFPATVQLKVVSRAVPEEQLDSLVKDVAKLCECVDATDAAWKAVRRGSRRSIALSIRVPSALALAELRDALVKDPRVQMVF</sequence>
<dbReference type="EMBL" id="JBGBPQ010000005">
    <property type="protein sequence ID" value="KAL1524803.1"/>
    <property type="molecule type" value="Genomic_DNA"/>
</dbReference>
<evidence type="ECO:0000313" key="1">
    <source>
        <dbReference type="EMBL" id="KAL1524803.1"/>
    </source>
</evidence>
<proteinExistence type="predicted"/>
<gene>
    <name evidence="1" type="ORF">AB1Y20_019683</name>
</gene>
<dbReference type="CDD" id="cd17039">
    <property type="entry name" value="Ubl_ubiquitin_like"/>
    <property type="match status" value="1"/>
</dbReference>
<evidence type="ECO:0000313" key="2">
    <source>
        <dbReference type="Proteomes" id="UP001515480"/>
    </source>
</evidence>
<accession>A0AB34JUU0</accession>
<protein>
    <recommendedName>
        <fullName evidence="3">Ubiquitin-like domain-containing protein</fullName>
    </recommendedName>
</protein>
<dbReference type="Pfam" id="PF04359">
    <property type="entry name" value="DUF493"/>
    <property type="match status" value="1"/>
</dbReference>
<organism evidence="1 2">
    <name type="scientific">Prymnesium parvum</name>
    <name type="common">Toxic golden alga</name>
    <dbReference type="NCBI Taxonomy" id="97485"/>
    <lineage>
        <taxon>Eukaryota</taxon>
        <taxon>Haptista</taxon>
        <taxon>Haptophyta</taxon>
        <taxon>Prymnesiophyceae</taxon>
        <taxon>Prymnesiales</taxon>
        <taxon>Prymnesiaceae</taxon>
        <taxon>Prymnesium</taxon>
    </lineage>
</organism>
<evidence type="ECO:0008006" key="3">
    <source>
        <dbReference type="Google" id="ProtNLM"/>
    </source>
</evidence>
<reference evidence="1 2" key="1">
    <citation type="journal article" date="2024" name="Science">
        <title>Giant polyketide synthase enzymes in the biosynthesis of giant marine polyether toxins.</title>
        <authorList>
            <person name="Fallon T.R."/>
            <person name="Shende V.V."/>
            <person name="Wierzbicki I.H."/>
            <person name="Pendleton A.L."/>
            <person name="Watervoot N.F."/>
            <person name="Auber R.P."/>
            <person name="Gonzalez D.J."/>
            <person name="Wisecaver J.H."/>
            <person name="Moore B.S."/>
        </authorList>
    </citation>
    <scope>NUCLEOTIDE SEQUENCE [LARGE SCALE GENOMIC DNA]</scope>
    <source>
        <strain evidence="1 2">12B1</strain>
    </source>
</reference>
<keyword evidence="2" id="KW-1185">Reference proteome</keyword>
<dbReference type="SUPFAM" id="SSF54236">
    <property type="entry name" value="Ubiquitin-like"/>
    <property type="match status" value="1"/>
</dbReference>
<dbReference type="AlphaFoldDB" id="A0AB34JUU0"/>
<name>A0AB34JUU0_PRYPA</name>
<dbReference type="InterPro" id="IPR007454">
    <property type="entry name" value="UPF0250_YbeD-like"/>
</dbReference>
<comment type="caution">
    <text evidence="1">The sequence shown here is derived from an EMBL/GenBank/DDBJ whole genome shotgun (WGS) entry which is preliminary data.</text>
</comment>
<dbReference type="Proteomes" id="UP001515480">
    <property type="component" value="Unassembled WGS sequence"/>
</dbReference>
<dbReference type="InterPro" id="IPR029071">
    <property type="entry name" value="Ubiquitin-like_domsf"/>
</dbReference>